<dbReference type="Proteomes" id="UP000576082">
    <property type="component" value="Unassembled WGS sequence"/>
</dbReference>
<sequence>MNTSIQNSISSLPFDSKDLPNRIDDVLLENEITFAEKFDVITGMKNEFFDIIKGVEEISLKIITRHVFNKMRYQKISEVQKDKVLTERQKELKLQESLLDIYLLQNEIEEMIQEDLIQIEKINVDTQEYLTSTFRLGEEFLSKMNNKVSSMIR</sequence>
<protein>
    <submittedName>
        <fullName evidence="1">Uncharacterized protein</fullName>
    </submittedName>
</protein>
<organism evidence="1 2">
    <name type="scientific">Flammeovirga aprica JL-4</name>
    <dbReference type="NCBI Taxonomy" id="694437"/>
    <lineage>
        <taxon>Bacteria</taxon>
        <taxon>Pseudomonadati</taxon>
        <taxon>Bacteroidota</taxon>
        <taxon>Cytophagia</taxon>
        <taxon>Cytophagales</taxon>
        <taxon>Flammeovirgaceae</taxon>
        <taxon>Flammeovirga</taxon>
    </lineage>
</organism>
<comment type="caution">
    <text evidence="1">The sequence shown here is derived from an EMBL/GenBank/DDBJ whole genome shotgun (WGS) entry which is preliminary data.</text>
</comment>
<reference evidence="1 2" key="1">
    <citation type="submission" date="2020-04" db="EMBL/GenBank/DDBJ databases">
        <title>Flammeovirga sp. SR4, a novel species isolated from seawater.</title>
        <authorList>
            <person name="Wang X."/>
        </authorList>
    </citation>
    <scope>NUCLEOTIDE SEQUENCE [LARGE SCALE GENOMIC DNA]</scope>
    <source>
        <strain evidence="1 2">ATCC 23126</strain>
    </source>
</reference>
<evidence type="ECO:0000313" key="2">
    <source>
        <dbReference type="Proteomes" id="UP000576082"/>
    </source>
</evidence>
<evidence type="ECO:0000313" key="1">
    <source>
        <dbReference type="EMBL" id="NME71157.1"/>
    </source>
</evidence>
<dbReference type="AlphaFoldDB" id="A0A7X9XBV7"/>
<keyword evidence="2" id="KW-1185">Reference proteome</keyword>
<proteinExistence type="predicted"/>
<accession>A0A7X9XBV7</accession>
<dbReference type="EMBL" id="JABANE010000087">
    <property type="protein sequence ID" value="NME71157.1"/>
    <property type="molecule type" value="Genomic_DNA"/>
</dbReference>
<name>A0A7X9XBV7_9BACT</name>
<gene>
    <name evidence="1" type="ORF">HHU12_24530</name>
</gene>
<dbReference type="RefSeq" id="WP_169659378.1">
    <property type="nucleotide sequence ID" value="NZ_JABANE010000087.1"/>
</dbReference>